<name>A0A067PD50_9AGAM</name>
<evidence type="ECO:0000256" key="3">
    <source>
        <dbReference type="SAM" id="MobiDB-lite"/>
    </source>
</evidence>
<dbReference type="GO" id="GO:0016887">
    <property type="term" value="F:ATP hydrolysis activity"/>
    <property type="evidence" value="ECO:0007669"/>
    <property type="project" value="InterPro"/>
</dbReference>
<evidence type="ECO:0000259" key="5">
    <source>
        <dbReference type="SMART" id="SM01340"/>
    </source>
</evidence>
<protein>
    <recommendedName>
        <fullName evidence="8">DNA mismatch repair protein S5 domain-containing protein</fullName>
    </recommendedName>
</protein>
<feature type="compositionally biased region" description="Low complexity" evidence="3">
    <location>
        <begin position="806"/>
        <end position="815"/>
    </location>
</feature>
<dbReference type="InterPro" id="IPR014762">
    <property type="entry name" value="DNA_mismatch_repair_CS"/>
</dbReference>
<dbReference type="GO" id="GO:0061982">
    <property type="term" value="P:meiosis I cell cycle process"/>
    <property type="evidence" value="ECO:0007669"/>
    <property type="project" value="UniProtKB-ARBA"/>
</dbReference>
<dbReference type="STRING" id="933084.A0A067PD50"/>
<keyword evidence="7" id="KW-1185">Reference proteome</keyword>
<dbReference type="SMART" id="SM00853">
    <property type="entry name" value="MutL_C"/>
    <property type="match status" value="1"/>
</dbReference>
<feature type="compositionally biased region" description="Polar residues" evidence="3">
    <location>
        <begin position="500"/>
        <end position="509"/>
    </location>
</feature>
<organism evidence="6 7">
    <name type="scientific">Jaapia argillacea MUCL 33604</name>
    <dbReference type="NCBI Taxonomy" id="933084"/>
    <lineage>
        <taxon>Eukaryota</taxon>
        <taxon>Fungi</taxon>
        <taxon>Dikarya</taxon>
        <taxon>Basidiomycota</taxon>
        <taxon>Agaricomycotina</taxon>
        <taxon>Agaricomycetes</taxon>
        <taxon>Agaricomycetidae</taxon>
        <taxon>Jaapiales</taxon>
        <taxon>Jaapiaceae</taxon>
        <taxon>Jaapia</taxon>
    </lineage>
</organism>
<dbReference type="InterPro" id="IPR014790">
    <property type="entry name" value="MutL_C"/>
</dbReference>
<evidence type="ECO:0008006" key="8">
    <source>
        <dbReference type="Google" id="ProtNLM"/>
    </source>
</evidence>
<dbReference type="Pfam" id="PF13589">
    <property type="entry name" value="HATPase_c_3"/>
    <property type="match status" value="1"/>
</dbReference>
<dbReference type="InterPro" id="IPR042121">
    <property type="entry name" value="MutL_C_regsub"/>
</dbReference>
<dbReference type="InterPro" id="IPR036890">
    <property type="entry name" value="HATPase_C_sf"/>
</dbReference>
<dbReference type="PANTHER" id="PTHR10073">
    <property type="entry name" value="DNA MISMATCH REPAIR PROTEIN MLH, PMS, MUTL"/>
    <property type="match status" value="1"/>
</dbReference>
<dbReference type="FunFam" id="3.30.565.10:FF:000017">
    <property type="entry name" value="PMS1 homolog 1, mismatch repair system component"/>
    <property type="match status" value="1"/>
</dbReference>
<dbReference type="Proteomes" id="UP000027265">
    <property type="component" value="Unassembled WGS sequence"/>
</dbReference>
<dbReference type="InterPro" id="IPR037198">
    <property type="entry name" value="MutL_C_sf"/>
</dbReference>
<dbReference type="InterPro" id="IPR042120">
    <property type="entry name" value="MutL_C_dimsub"/>
</dbReference>
<evidence type="ECO:0000256" key="2">
    <source>
        <dbReference type="ARBA" id="ARBA00022763"/>
    </source>
</evidence>
<dbReference type="Gene3D" id="3.30.1540.20">
    <property type="entry name" value="MutL, C-terminal domain, dimerisation subdomain"/>
    <property type="match status" value="1"/>
</dbReference>
<evidence type="ECO:0000256" key="1">
    <source>
        <dbReference type="ARBA" id="ARBA00006082"/>
    </source>
</evidence>
<dbReference type="Gene3D" id="3.30.1370.100">
    <property type="entry name" value="MutL, C-terminal domain, regulatory subdomain"/>
    <property type="match status" value="1"/>
</dbReference>
<feature type="region of interest" description="Disordered" evidence="3">
    <location>
        <begin position="608"/>
        <end position="673"/>
    </location>
</feature>
<sequence>MTAPPSSSQSTIKPIDSSSIHRINSGQVVIDLQTAVKELLENSLDAGATNIEVRFKDSGLKSVEVVDNGSGIAPEDYENVALPHHTSKLSSTAALSTLSTFGFRGEALSSLCSLCESVVVTTATANEAPMGCVLEMDRRGKVVKKGRTARQRGTTIVLTNIFASLPVRRKELERNVKREFAKTLNLLNAYALVPCSCAPSVSPDSENLEQGKPNRGVRLTISNHPQGGKKGVLLRTDGSPSLRSSVSSLWGPKSLENVIDLNLKFDVEPERAVLRRMGLKDSDGAPKTPIEVHGLISKFSVGCGRTGTDRQFFYVNGRPWNAVKVQKAFNEVYRSFNISQAPFVVADFIIPTDACDINVSPDKRTIFLHSEGNLIEGLKAALEAAFSSSRSTFDVTPASSSHIDGKVTRDKRRASQVDVGSRLDGREDGDSETGADENGEGSVGGVDVGERMGEPHLLIEEGDHPVGLATSPKPLQPTDNPAEQRLGPEMEVDEGPPATSPASVSSRSISHPPIATHSPQANSSSPIIPREASRRTSSRLPSTPPPSPYRSKSQPSLKPASSKTNAPHEPTPSQRRVSVSSSPEVQAVVSTRGAFWNIGRRSSSIRPGVISLDRDDAGEAEADAEVEERGEELQGPVKKKPRLSSAVHVRDNEGGDVDGGVGRKGKEGPASARQSLRAKLVGFASSGSQIEVVDLVDEDMECDGEVESVGKSTLEPDEEVENASDLASRRGSVDDDSAIPSVQESTSSNPLFIATTDSDMEVDTDLPTDGPPTVPRIKIEECDHEHTIDLTQPQSPVDHSHPLPLPSTSSSQSDSIDVQNSAGHLVDQSTVSSNHSDAVRSEIVKTFDTDGDVAVGFDIAAVSSRWAVLRDNASSITLPAIRPGAGVGAGGDASVHNVVDDAKAVDALSRIIEKKDFLSMEVVGQFNLGFIIARRRQHTHNEDGEAVSMDDLFIIDQHAADEKYNFETLQQTTRIQSQKLFRPQPLEFTAADELVAIEKIDVLRQNGFEIDVDEEAPSGQGRLKLTARPVSKSTVFDMKDLEELLHLMQDSPAGRVVRCSKARAMFASRACRKSVMIGMPLTKKQMTTVIRHMGTMDQPWNCPHGRPTMRHLSDISDGGFGFGSPSRSSGSREVDWSSFGLEIGLPVV</sequence>
<accession>A0A067PD50</accession>
<feature type="compositionally biased region" description="Acidic residues" evidence="3">
    <location>
        <begin position="429"/>
        <end position="439"/>
    </location>
</feature>
<feature type="compositionally biased region" description="Polar residues" evidence="3">
    <location>
        <begin position="554"/>
        <end position="565"/>
    </location>
</feature>
<feature type="region of interest" description="Disordered" evidence="3">
    <location>
        <begin position="790"/>
        <end position="820"/>
    </location>
</feature>
<dbReference type="SMART" id="SM01340">
    <property type="entry name" value="DNA_mis_repair"/>
    <property type="match status" value="1"/>
</dbReference>
<feature type="compositionally biased region" description="Low complexity" evidence="3">
    <location>
        <begin position="572"/>
        <end position="586"/>
    </location>
</feature>
<evidence type="ECO:0000313" key="7">
    <source>
        <dbReference type="Proteomes" id="UP000027265"/>
    </source>
</evidence>
<dbReference type="InterPro" id="IPR038973">
    <property type="entry name" value="MutL/Mlh/Pms-like"/>
</dbReference>
<feature type="domain" description="MutL C-terminal dimerisation" evidence="4">
    <location>
        <begin position="922"/>
        <end position="1081"/>
    </location>
</feature>
<dbReference type="Gene3D" id="3.30.230.10">
    <property type="match status" value="1"/>
</dbReference>
<dbReference type="SUPFAM" id="SSF54211">
    <property type="entry name" value="Ribosomal protein S5 domain 2-like"/>
    <property type="match status" value="1"/>
</dbReference>
<dbReference type="GO" id="GO:0140664">
    <property type="term" value="F:ATP-dependent DNA damage sensor activity"/>
    <property type="evidence" value="ECO:0007669"/>
    <property type="project" value="InterPro"/>
</dbReference>
<dbReference type="OrthoDB" id="10263226at2759"/>
<dbReference type="CDD" id="cd03484">
    <property type="entry name" value="MutL_Trans_hPMS_2_like"/>
    <property type="match status" value="1"/>
</dbReference>
<dbReference type="PROSITE" id="PS00058">
    <property type="entry name" value="DNA_MISMATCH_REPAIR_1"/>
    <property type="match status" value="1"/>
</dbReference>
<gene>
    <name evidence="6" type="ORF">JAAARDRAFT_73425</name>
</gene>
<reference evidence="7" key="1">
    <citation type="journal article" date="2014" name="Proc. Natl. Acad. Sci. U.S.A.">
        <title>Extensive sampling of basidiomycete genomes demonstrates inadequacy of the white-rot/brown-rot paradigm for wood decay fungi.</title>
        <authorList>
            <person name="Riley R."/>
            <person name="Salamov A.A."/>
            <person name="Brown D.W."/>
            <person name="Nagy L.G."/>
            <person name="Floudas D."/>
            <person name="Held B.W."/>
            <person name="Levasseur A."/>
            <person name="Lombard V."/>
            <person name="Morin E."/>
            <person name="Otillar R."/>
            <person name="Lindquist E.A."/>
            <person name="Sun H."/>
            <person name="LaButti K.M."/>
            <person name="Schmutz J."/>
            <person name="Jabbour D."/>
            <person name="Luo H."/>
            <person name="Baker S.E."/>
            <person name="Pisabarro A.G."/>
            <person name="Walton J.D."/>
            <person name="Blanchette R.A."/>
            <person name="Henrissat B."/>
            <person name="Martin F."/>
            <person name="Cullen D."/>
            <person name="Hibbett D.S."/>
            <person name="Grigoriev I.V."/>
        </authorList>
    </citation>
    <scope>NUCLEOTIDE SEQUENCE [LARGE SCALE GENOMIC DNA]</scope>
    <source>
        <strain evidence="7">MUCL 33604</strain>
    </source>
</reference>
<proteinExistence type="inferred from homology"/>
<dbReference type="FunFam" id="3.30.1370.100:FF:000001">
    <property type="entry name" value="Mismatch repair endonuclease pms1, putative"/>
    <property type="match status" value="1"/>
</dbReference>
<feature type="compositionally biased region" description="Polar residues" evidence="3">
    <location>
        <begin position="392"/>
        <end position="402"/>
    </location>
</feature>
<dbReference type="EMBL" id="KL197745">
    <property type="protein sequence ID" value="KDQ51775.1"/>
    <property type="molecule type" value="Genomic_DNA"/>
</dbReference>
<dbReference type="InterPro" id="IPR002099">
    <property type="entry name" value="MutL/Mlh/PMS"/>
</dbReference>
<dbReference type="InterPro" id="IPR014721">
    <property type="entry name" value="Ribsml_uS5_D2-typ_fold_subgr"/>
</dbReference>
<dbReference type="SUPFAM" id="SSF55874">
    <property type="entry name" value="ATPase domain of HSP90 chaperone/DNA topoisomerase II/histidine kinase"/>
    <property type="match status" value="1"/>
</dbReference>
<feature type="region of interest" description="Disordered" evidence="3">
    <location>
        <begin position="392"/>
        <end position="449"/>
    </location>
</feature>
<dbReference type="GO" id="GO:0030983">
    <property type="term" value="F:mismatched DNA binding"/>
    <property type="evidence" value="ECO:0007669"/>
    <property type="project" value="InterPro"/>
</dbReference>
<comment type="similarity">
    <text evidence="1">Belongs to the DNA mismatch repair MutL/HexB family.</text>
</comment>
<feature type="region of interest" description="Disordered" evidence="3">
    <location>
        <begin position="705"/>
        <end position="752"/>
    </location>
</feature>
<dbReference type="SUPFAM" id="SSF118116">
    <property type="entry name" value="DNA mismatch repair protein MutL"/>
    <property type="match status" value="1"/>
</dbReference>
<evidence type="ECO:0000313" key="6">
    <source>
        <dbReference type="EMBL" id="KDQ51775.1"/>
    </source>
</evidence>
<dbReference type="GO" id="GO:0032389">
    <property type="term" value="C:MutLalpha complex"/>
    <property type="evidence" value="ECO:0007669"/>
    <property type="project" value="TreeGrafter"/>
</dbReference>
<keyword evidence="2" id="KW-0227">DNA damage</keyword>
<dbReference type="Pfam" id="PF01119">
    <property type="entry name" value="DNA_mis_repair"/>
    <property type="match status" value="1"/>
</dbReference>
<evidence type="ECO:0000259" key="4">
    <source>
        <dbReference type="SMART" id="SM00853"/>
    </source>
</evidence>
<dbReference type="FunCoup" id="A0A067PD50">
    <property type="interactions" value="400"/>
</dbReference>
<dbReference type="HOGENOM" id="CLU_004131_0_0_1"/>
<dbReference type="InterPro" id="IPR013507">
    <property type="entry name" value="DNA_mismatch_S5_2-like"/>
</dbReference>
<feature type="region of interest" description="Disordered" evidence="3">
    <location>
        <begin position="464"/>
        <end position="586"/>
    </location>
</feature>
<dbReference type="CDD" id="cd16926">
    <property type="entry name" value="HATPase_MutL-MLH-PMS-like"/>
    <property type="match status" value="1"/>
</dbReference>
<dbReference type="Gene3D" id="3.30.565.10">
    <property type="entry name" value="Histidine kinase-like ATPase, C-terminal domain"/>
    <property type="match status" value="1"/>
</dbReference>
<dbReference type="InParanoid" id="A0A067PD50"/>
<feature type="compositionally biased region" description="Acidic residues" evidence="3">
    <location>
        <begin position="618"/>
        <end position="630"/>
    </location>
</feature>
<dbReference type="GO" id="GO:0006298">
    <property type="term" value="P:mismatch repair"/>
    <property type="evidence" value="ECO:0007669"/>
    <property type="project" value="InterPro"/>
</dbReference>
<dbReference type="AlphaFoldDB" id="A0A067PD50"/>
<dbReference type="PANTHER" id="PTHR10073:SF52">
    <property type="entry name" value="MISMATCH REPAIR ENDONUCLEASE PMS2"/>
    <property type="match status" value="1"/>
</dbReference>
<feature type="compositionally biased region" description="Polar residues" evidence="3">
    <location>
        <begin position="740"/>
        <end position="750"/>
    </location>
</feature>
<dbReference type="GO" id="GO:0005524">
    <property type="term" value="F:ATP binding"/>
    <property type="evidence" value="ECO:0007669"/>
    <property type="project" value="InterPro"/>
</dbReference>
<dbReference type="InterPro" id="IPR020568">
    <property type="entry name" value="Ribosomal_Su5_D2-typ_SF"/>
</dbReference>
<feature type="domain" description="DNA mismatch repair protein S5" evidence="5">
    <location>
        <begin position="246"/>
        <end position="387"/>
    </location>
</feature>
<feature type="compositionally biased region" description="Polar residues" evidence="3">
    <location>
        <begin position="517"/>
        <end position="526"/>
    </location>
</feature>
<dbReference type="NCBIfam" id="TIGR00585">
    <property type="entry name" value="mutl"/>
    <property type="match status" value="1"/>
</dbReference>
<dbReference type="Pfam" id="PF08676">
    <property type="entry name" value="MutL_C"/>
    <property type="match status" value="1"/>
</dbReference>
<feature type="region of interest" description="Disordered" evidence="3">
    <location>
        <begin position="202"/>
        <end position="232"/>
    </location>
</feature>